<feature type="region of interest" description="Disordered" evidence="1">
    <location>
        <begin position="1742"/>
        <end position="1860"/>
    </location>
</feature>
<feature type="region of interest" description="Disordered" evidence="1">
    <location>
        <begin position="1112"/>
        <end position="1139"/>
    </location>
</feature>
<feature type="region of interest" description="Disordered" evidence="1">
    <location>
        <begin position="2271"/>
        <end position="2317"/>
    </location>
</feature>
<feature type="compositionally biased region" description="Low complexity" evidence="1">
    <location>
        <begin position="2179"/>
        <end position="2189"/>
    </location>
</feature>
<accession>A0A8J4EZS8</accession>
<feature type="compositionally biased region" description="Basic and acidic residues" evidence="1">
    <location>
        <begin position="1699"/>
        <end position="1714"/>
    </location>
</feature>
<gene>
    <name evidence="2" type="ORF">Vafri_9519</name>
</gene>
<feature type="region of interest" description="Disordered" evidence="1">
    <location>
        <begin position="1925"/>
        <end position="1963"/>
    </location>
</feature>
<dbReference type="Proteomes" id="UP000747399">
    <property type="component" value="Unassembled WGS sequence"/>
</dbReference>
<organism evidence="2 3">
    <name type="scientific">Volvox africanus</name>
    <dbReference type="NCBI Taxonomy" id="51714"/>
    <lineage>
        <taxon>Eukaryota</taxon>
        <taxon>Viridiplantae</taxon>
        <taxon>Chlorophyta</taxon>
        <taxon>core chlorophytes</taxon>
        <taxon>Chlorophyceae</taxon>
        <taxon>CS clade</taxon>
        <taxon>Chlamydomonadales</taxon>
        <taxon>Volvocaceae</taxon>
        <taxon>Volvox</taxon>
    </lineage>
</organism>
<dbReference type="EMBL" id="BNCO01000016">
    <property type="protein sequence ID" value="GIL53952.1"/>
    <property type="molecule type" value="Genomic_DNA"/>
</dbReference>
<keyword evidence="3" id="KW-1185">Reference proteome</keyword>
<evidence type="ECO:0008006" key="4">
    <source>
        <dbReference type="Google" id="ProtNLM"/>
    </source>
</evidence>
<name>A0A8J4EZS8_9CHLO</name>
<protein>
    <recommendedName>
        <fullName evidence="4">SET domain-containing protein</fullName>
    </recommendedName>
</protein>
<feature type="compositionally biased region" description="Basic and acidic residues" evidence="1">
    <location>
        <begin position="1764"/>
        <end position="1847"/>
    </location>
</feature>
<feature type="region of interest" description="Disordered" evidence="1">
    <location>
        <begin position="2171"/>
        <end position="2221"/>
    </location>
</feature>
<proteinExistence type="predicted"/>
<feature type="compositionally biased region" description="Basic residues" evidence="1">
    <location>
        <begin position="1112"/>
        <end position="1122"/>
    </location>
</feature>
<feature type="compositionally biased region" description="Basic and acidic residues" evidence="1">
    <location>
        <begin position="1668"/>
        <end position="1685"/>
    </location>
</feature>
<feature type="compositionally biased region" description="Low complexity" evidence="1">
    <location>
        <begin position="1563"/>
        <end position="1587"/>
    </location>
</feature>
<evidence type="ECO:0000256" key="1">
    <source>
        <dbReference type="SAM" id="MobiDB-lite"/>
    </source>
</evidence>
<sequence length="2359" mass="245548">MQNPGQARSQKVPLRDLMRAAQSKKKPLFRTRVAYLASNTQTPAAAISGVDGLSLYSAATHACGNGHSADAHADAAPKPGSGVSVDPGACPILPGDAASAVPGTEPPILQESAVGDVDLGMQSSQLVATANTPSGSPAVATAVAIELPVLATAAATGFPAAATAAAADLPLLVTASDAGAYTEQLIHNDGASGEGPAVRAATSQAGNDPGDDGFGASASLPLLGTRDTGTVQAEVRPFSFKFKVIRNVLKKGKLVLPKSRLLRGGLQSASDLGVISREGRAPHALTLQMGQVPVFFVLLVEPVKQQQRAQPQQVEGGPSAITRGPGHEQEMQDQGPNGGAGSATTAAAAEVPIAAQEEDYDVHIRLPKKILMTAGVVMDDTLNFERLADGSYRLTAYTSDGKPKASALALAAPEMATALAAAAPAAAGPCPRPPSGVDAGTGNGGVEFATGHRPVGAARNTDPAVQATRTGSSRGAAALEGDYILGGQVPSGRRTDGAAGNLSVSKSGGDAEQRSESGVNFGSGEEDPSPSAVGLQTNGGGKARNVSEARGGEQAVTGPAHGAATIVGDAVAGGGFGVRSERHGPSQMVAGAAAATTTSPVVCATPFVAADDAPTGGQGFDMSERGSATVAKALASILGAAALQVPACSENISMETTMGGSTSGKSATDDRRQPIVVGSKDDAAPPPPMQGPGVEGSEITVAHGRAAKPILARSDELCCRVVSMKALTRRQLYLPNVLLGPGSVFEGLSPGPVQFVEKGGKRNWMLTFSKTRHSPGHYITPCKDMMTDLGITKKECEKKSVALVFAAISDPVAATAALTPAMDALAAGSTTGKTGAAYQVPCFTVEAKKLPHWTAPMPAPKTNAGSGAPLVSGSNPAQPAILRSLAQKKLGSKTSKAKWKAAANAKAETVASYISAPNEVMALAPALGTAPLIPLNPVDPVRTAVESLTFARLRSQSRPKLTLARHFISIGELDLGGDSASPQAAASELKLCGVVFTAGPAAAQARAAAAAWLARSQRAAAGHGGSRVGSPAVDRYWEIPGLDDSGRTLPGWQRKQWHALFTFGKPSMDLHLDPHRDEASGSSASAAAVAPKARLSIVTVLRSLNKLVKQHRPCKVNRHARKQQQQQEAEGRYLQHGPGQYGDGGGGRELVLVGQVQIGCLRACRDEARGGLGVCTDAALAAGKVVGVLSGYVLQGQRHGPWDDYSGGGDGGGRSVSTVFGAHVIDYSACDAAVYVRDGYKFIKDDRLKEELRRRGGGDLDCAWQFLALSYQFPYPEELSEVAARAQGGAAGSAAGGQRPQPFVLCMLGHGGVLSLLNDPSHISLQMIQQNGSPPSRPAEAAAQANCVVIPATYLGVVLPVVVTLRSLLPGEQLLMDYSMGWWQELADAWEMATEFGVEPSQLLHEPKILEAVAVPAHPPPNVVMAVGPLPSSSLGIPPPPSNVAMAVAPLPSPSMGIPHPPPDALMAVAPLPSPSMGIPHPPPNVAMAVAPLSSSSMDMSPPPSPPRPSGPLDLQPLPVWLPPPSPPMDSPPPPLPPSPPPPLPKSPLPDFPPLPPSPPPTLRDLSPRPSSPQPVTAAAAASLQPPSLWPLRKGSMSGSGSALDGCHRSVPVHVPELLPPSQVVLQQQPHLRAAAATEGKVPDMGCGGGGSPPLKASHKRKRLRSNSYERDRDRDQSRTREGTQDRWPCGSGDGCNVRQDRSRSPVYGQDRDGWHHRKERHRKLDQYREQDWERDWDWERERERDYPRQSHLPYRSRSRSRSRSRERDWGYRTGRDYRHPPDRDLRDRNTYSRDHHDRGRERDGGRSRDRRETAGDCALELHPERNRKGAKEVKEQDKPRAAERHGIGHKSHGQVAKSAAPELAGLSLDPAAPILPFPSVGSLPGGVGSAAGHVGAIAEPSACREVDTLGETDAGLQVKRIKLHERDRSSERAAVAPAATPAMAVDPAGAQTSDAEMAPEWAPSSPLAAAAAAPASAPMSSAAAVPVVDAHGNGTPHTAAGAVARPSELQVPKHCHSPALGTQPQLAQLHQQEDAEQAQPQQLLSHPGRIPVPAALADPGLTAVFTGTDAPRQHMVQSLPVASEHALQAVATGANVRVGGLSQTSKSTISVEGLVHTGQQEASLKASKTKPETVATGVDVEAPILTQKDSLERGSGGEVVSDSIEVSAIGEAANSDQTTTTAAGAAAGSGKPGQKRGGSKKSRLAGKSCSKHPYDPFSDRYRSKKGILESVPSIKELGFEGVLLQRMEEVSKRRHPLGIRARVNRAAIDAPGVDAQQESLMKGRNRSESTRGSSGQPDPGIRGYTVASEASESDGDASANLYDWLEGLRMEQLQEVLGGRPGYLLDPWRTDRPGPGHH</sequence>
<evidence type="ECO:0000313" key="3">
    <source>
        <dbReference type="Proteomes" id="UP000747399"/>
    </source>
</evidence>
<feature type="region of interest" description="Disordered" evidence="1">
    <location>
        <begin position="1622"/>
        <end position="1730"/>
    </location>
</feature>
<feature type="compositionally biased region" description="Basic residues" evidence="1">
    <location>
        <begin position="2194"/>
        <end position="2205"/>
    </location>
</feature>
<feature type="region of interest" description="Disordered" evidence="1">
    <location>
        <begin position="487"/>
        <end position="546"/>
    </location>
</feature>
<feature type="region of interest" description="Disordered" evidence="1">
    <location>
        <begin position="187"/>
        <end position="219"/>
    </location>
</feature>
<comment type="caution">
    <text evidence="2">The sequence shown here is derived from an EMBL/GenBank/DDBJ whole genome shotgun (WGS) entry which is preliminary data.</text>
</comment>
<feature type="region of interest" description="Disordered" evidence="1">
    <location>
        <begin position="66"/>
        <end position="88"/>
    </location>
</feature>
<feature type="region of interest" description="Disordered" evidence="1">
    <location>
        <begin position="1493"/>
        <end position="1608"/>
    </location>
</feature>
<feature type="compositionally biased region" description="Pro residues" evidence="1">
    <location>
        <begin position="1520"/>
        <end position="1562"/>
    </location>
</feature>
<feature type="region of interest" description="Disordered" evidence="1">
    <location>
        <begin position="307"/>
        <end position="346"/>
    </location>
</feature>
<feature type="region of interest" description="Disordered" evidence="1">
    <location>
        <begin position="2027"/>
        <end position="2053"/>
    </location>
</feature>
<feature type="compositionally biased region" description="Low complexity" evidence="1">
    <location>
        <begin position="1934"/>
        <end position="1951"/>
    </location>
</feature>
<feature type="compositionally biased region" description="Pro residues" evidence="1">
    <location>
        <begin position="1501"/>
        <end position="1510"/>
    </location>
</feature>
<dbReference type="PANTHER" id="PTHR24216">
    <property type="entry name" value="PAXILLIN-RELATED"/>
    <property type="match status" value="1"/>
</dbReference>
<feature type="compositionally biased region" description="Low complexity" evidence="1">
    <location>
        <begin position="1622"/>
        <end position="1632"/>
    </location>
</feature>
<reference evidence="2" key="1">
    <citation type="journal article" date="2021" name="Proc. Natl. Acad. Sci. U.S.A.">
        <title>Three genomes in the algal genus Volvox reveal the fate of a haploid sex-determining region after a transition to homothallism.</title>
        <authorList>
            <person name="Yamamoto K."/>
            <person name="Hamaji T."/>
            <person name="Kawai-Toyooka H."/>
            <person name="Matsuzaki R."/>
            <person name="Takahashi F."/>
            <person name="Nishimura Y."/>
            <person name="Kawachi M."/>
            <person name="Noguchi H."/>
            <person name="Minakuchi Y."/>
            <person name="Umen J.G."/>
            <person name="Toyoda A."/>
            <person name="Nozaki H."/>
        </authorList>
    </citation>
    <scope>NUCLEOTIDE SEQUENCE</scope>
    <source>
        <strain evidence="2">NIES-3780</strain>
    </source>
</reference>
<feature type="region of interest" description="Disordered" evidence="1">
    <location>
        <begin position="449"/>
        <end position="473"/>
    </location>
</feature>
<evidence type="ECO:0000313" key="2">
    <source>
        <dbReference type="EMBL" id="GIL53952.1"/>
    </source>
</evidence>